<evidence type="ECO:0000313" key="7">
    <source>
        <dbReference type="Proteomes" id="UP000294257"/>
    </source>
</evidence>
<dbReference type="Proteomes" id="UP000294257">
    <property type="component" value="Unassembled WGS sequence"/>
</dbReference>
<dbReference type="AlphaFoldDB" id="A0A4V2ESJ0"/>
<keyword evidence="7" id="KW-1185">Reference proteome</keyword>
<dbReference type="Gene3D" id="1.10.10.60">
    <property type="entry name" value="Homeodomain-like"/>
    <property type="match status" value="1"/>
</dbReference>
<reference evidence="6 7" key="1">
    <citation type="submission" date="2019-02" db="EMBL/GenBank/DDBJ databases">
        <title>Genomic Encyclopedia of Type Strains, Phase IV (KMG-IV): sequencing the most valuable type-strain genomes for metagenomic binning, comparative biology and taxonomic classification.</title>
        <authorList>
            <person name="Goeker M."/>
        </authorList>
    </citation>
    <scope>NUCLEOTIDE SEQUENCE [LARGE SCALE GENOMIC DNA]</scope>
    <source>
        <strain evidence="6 7">DSM 101727</strain>
    </source>
</reference>
<evidence type="ECO:0000256" key="2">
    <source>
        <dbReference type="ARBA" id="ARBA00023125"/>
    </source>
</evidence>
<sequence>MAPDAGPRRRGENLIAAIHQAAIEEVAETGLAGLTVEAIAARAGTGKASLYRRWPSKEALLLDALDRAMPVGAAEWTGDLRTDLLGALRAMAEFLTGPAGPLMRAVMAAVIQDEKLAAAFAGQFFGSRLGPMRERLRAGATRAEVIDSPIAYLGPELVLFRFLTHTGPVDEEYLTTVVDDIVLPLLRPPAEERVRELEAALAEAHLELRRTRS</sequence>
<keyword evidence="1" id="KW-0805">Transcription regulation</keyword>
<evidence type="ECO:0000256" key="4">
    <source>
        <dbReference type="PROSITE-ProRule" id="PRU00335"/>
    </source>
</evidence>
<dbReference type="GO" id="GO:0003700">
    <property type="term" value="F:DNA-binding transcription factor activity"/>
    <property type="evidence" value="ECO:0007669"/>
    <property type="project" value="TreeGrafter"/>
</dbReference>
<dbReference type="Pfam" id="PF00440">
    <property type="entry name" value="TetR_N"/>
    <property type="match status" value="1"/>
</dbReference>
<dbReference type="InterPro" id="IPR050109">
    <property type="entry name" value="HTH-type_TetR-like_transc_reg"/>
</dbReference>
<feature type="DNA-binding region" description="H-T-H motif" evidence="4">
    <location>
        <begin position="35"/>
        <end position="54"/>
    </location>
</feature>
<dbReference type="InterPro" id="IPR036271">
    <property type="entry name" value="Tet_transcr_reg_TetR-rel_C_sf"/>
</dbReference>
<proteinExistence type="predicted"/>
<keyword evidence="3" id="KW-0804">Transcription</keyword>
<dbReference type="InterPro" id="IPR009057">
    <property type="entry name" value="Homeodomain-like_sf"/>
</dbReference>
<gene>
    <name evidence="6" type="ORF">EV193_105301</name>
</gene>
<dbReference type="PANTHER" id="PTHR30055:SF225">
    <property type="entry name" value="TRANSCRIPTIONAL REGULATORY PROTEIN-RELATED"/>
    <property type="match status" value="1"/>
</dbReference>
<accession>A0A4V2ESJ0</accession>
<dbReference type="PRINTS" id="PR00455">
    <property type="entry name" value="HTHTETR"/>
</dbReference>
<keyword evidence="2 4" id="KW-0238">DNA-binding</keyword>
<comment type="caution">
    <text evidence="6">The sequence shown here is derived from an EMBL/GenBank/DDBJ whole genome shotgun (WGS) entry which is preliminary data.</text>
</comment>
<dbReference type="SUPFAM" id="SSF48498">
    <property type="entry name" value="Tetracyclin repressor-like, C-terminal domain"/>
    <property type="match status" value="1"/>
</dbReference>
<organism evidence="6 7">
    <name type="scientific">Herbihabitans rhizosphaerae</name>
    <dbReference type="NCBI Taxonomy" id="1872711"/>
    <lineage>
        <taxon>Bacteria</taxon>
        <taxon>Bacillati</taxon>
        <taxon>Actinomycetota</taxon>
        <taxon>Actinomycetes</taxon>
        <taxon>Pseudonocardiales</taxon>
        <taxon>Pseudonocardiaceae</taxon>
        <taxon>Herbihabitans</taxon>
    </lineage>
</organism>
<dbReference type="SUPFAM" id="SSF46689">
    <property type="entry name" value="Homeodomain-like"/>
    <property type="match status" value="1"/>
</dbReference>
<dbReference type="EMBL" id="SGWQ01000005">
    <property type="protein sequence ID" value="RZS37743.1"/>
    <property type="molecule type" value="Genomic_DNA"/>
</dbReference>
<dbReference type="Gene3D" id="1.10.357.10">
    <property type="entry name" value="Tetracycline Repressor, domain 2"/>
    <property type="match status" value="1"/>
</dbReference>
<evidence type="ECO:0000256" key="1">
    <source>
        <dbReference type="ARBA" id="ARBA00023015"/>
    </source>
</evidence>
<evidence type="ECO:0000256" key="3">
    <source>
        <dbReference type="ARBA" id="ARBA00023163"/>
    </source>
</evidence>
<evidence type="ECO:0000259" key="5">
    <source>
        <dbReference type="PROSITE" id="PS50977"/>
    </source>
</evidence>
<dbReference type="InterPro" id="IPR011075">
    <property type="entry name" value="TetR_C"/>
</dbReference>
<dbReference type="GO" id="GO:0000976">
    <property type="term" value="F:transcription cis-regulatory region binding"/>
    <property type="evidence" value="ECO:0007669"/>
    <property type="project" value="TreeGrafter"/>
</dbReference>
<feature type="domain" description="HTH tetR-type" evidence="5">
    <location>
        <begin position="12"/>
        <end position="72"/>
    </location>
</feature>
<dbReference type="Pfam" id="PF16859">
    <property type="entry name" value="TetR_C_11"/>
    <property type="match status" value="1"/>
</dbReference>
<evidence type="ECO:0000313" key="6">
    <source>
        <dbReference type="EMBL" id="RZS37743.1"/>
    </source>
</evidence>
<dbReference type="PROSITE" id="PS50977">
    <property type="entry name" value="HTH_TETR_2"/>
    <property type="match status" value="1"/>
</dbReference>
<dbReference type="PANTHER" id="PTHR30055">
    <property type="entry name" value="HTH-TYPE TRANSCRIPTIONAL REGULATOR RUTR"/>
    <property type="match status" value="1"/>
</dbReference>
<name>A0A4V2ESJ0_9PSEU</name>
<dbReference type="InterPro" id="IPR001647">
    <property type="entry name" value="HTH_TetR"/>
</dbReference>
<protein>
    <submittedName>
        <fullName evidence="6">TetR family transcriptional regulator</fullName>
    </submittedName>
</protein>
<dbReference type="RefSeq" id="WP_165401384.1">
    <property type="nucleotide sequence ID" value="NZ_SGWQ01000005.1"/>
</dbReference>